<dbReference type="Pfam" id="PF00149">
    <property type="entry name" value="Metallophos"/>
    <property type="match status" value="1"/>
</dbReference>
<dbReference type="PANTHER" id="PTHR42850">
    <property type="entry name" value="METALLOPHOSPHOESTERASE"/>
    <property type="match status" value="1"/>
</dbReference>
<dbReference type="GO" id="GO:0016791">
    <property type="term" value="F:phosphatase activity"/>
    <property type="evidence" value="ECO:0007669"/>
    <property type="project" value="TreeGrafter"/>
</dbReference>
<evidence type="ECO:0000313" key="2">
    <source>
        <dbReference type="EMBL" id="KAA9007161.1"/>
    </source>
</evidence>
<dbReference type="GO" id="GO:0005737">
    <property type="term" value="C:cytoplasm"/>
    <property type="evidence" value="ECO:0007669"/>
    <property type="project" value="TreeGrafter"/>
</dbReference>
<dbReference type="Gene3D" id="3.60.21.10">
    <property type="match status" value="1"/>
</dbReference>
<proteinExistence type="predicted"/>
<dbReference type="AlphaFoldDB" id="A0A5J5GG87"/>
<dbReference type="InterPro" id="IPR050126">
    <property type="entry name" value="Ap4A_hydrolase"/>
</dbReference>
<dbReference type="InterPro" id="IPR004843">
    <property type="entry name" value="Calcineurin-like_PHP"/>
</dbReference>
<dbReference type="GO" id="GO:0110154">
    <property type="term" value="P:RNA decapping"/>
    <property type="evidence" value="ECO:0007669"/>
    <property type="project" value="TreeGrafter"/>
</dbReference>
<evidence type="ECO:0000259" key="1">
    <source>
        <dbReference type="Pfam" id="PF00149"/>
    </source>
</evidence>
<dbReference type="GO" id="GO:0008803">
    <property type="term" value="F:bis(5'-nucleosyl)-tetraphosphatase (symmetrical) activity"/>
    <property type="evidence" value="ECO:0007669"/>
    <property type="project" value="TreeGrafter"/>
</dbReference>
<evidence type="ECO:0000313" key="3">
    <source>
        <dbReference type="Proteomes" id="UP000326554"/>
    </source>
</evidence>
<dbReference type="CDD" id="cd00144">
    <property type="entry name" value="MPP_PPP_family"/>
    <property type="match status" value="1"/>
</dbReference>
<comment type="caution">
    <text evidence="2">The sequence shown here is derived from an EMBL/GenBank/DDBJ whole genome shotgun (WGS) entry which is preliminary data.</text>
</comment>
<dbReference type="SUPFAM" id="SSF56300">
    <property type="entry name" value="Metallo-dependent phosphatases"/>
    <property type="match status" value="1"/>
</dbReference>
<keyword evidence="3" id="KW-1185">Reference proteome</keyword>
<dbReference type="PANTHER" id="PTHR42850:SF4">
    <property type="entry name" value="ZINC-DEPENDENT ENDOPOLYPHOSPHATASE"/>
    <property type="match status" value="1"/>
</dbReference>
<organism evidence="2 3">
    <name type="scientific">Histidinibacterium aquaticum</name>
    <dbReference type="NCBI Taxonomy" id="2613962"/>
    <lineage>
        <taxon>Bacteria</taxon>
        <taxon>Pseudomonadati</taxon>
        <taxon>Pseudomonadota</taxon>
        <taxon>Alphaproteobacteria</taxon>
        <taxon>Rhodobacterales</taxon>
        <taxon>Paracoccaceae</taxon>
        <taxon>Histidinibacterium</taxon>
    </lineage>
</organism>
<feature type="domain" description="Calcineurin-like phosphoesterase" evidence="1">
    <location>
        <begin position="5"/>
        <end position="196"/>
    </location>
</feature>
<sequence length="244" mass="26804">MTQPLYAIGDIHGQLSELERALALVEADGGPEAPIIFLGDYSDRGPDSRGVLDRLIAGRDAGRPWRFILGNHDRMLVRFYHDCEQHDENVKSGKGWFHSALGGDATLASYGIDGIGVRALADIQRLAIERIPRSHIEFLESLPLWIEDGPHLFVHAGIRPGVPLEEQAEDDLIWIREGFLDFDGDFGWLVVHGHTMVETPTHFGNRIDIDGGAGAGRPLVPCVFDGGAWHRLTDRGRAPLAAPA</sequence>
<gene>
    <name evidence="2" type="ORF">F3S47_14620</name>
</gene>
<dbReference type="EMBL" id="VYQE01000004">
    <property type="protein sequence ID" value="KAA9007161.1"/>
    <property type="molecule type" value="Genomic_DNA"/>
</dbReference>
<accession>A0A5J5GG87</accession>
<protein>
    <submittedName>
        <fullName evidence="2">Serine/threonine protein phosphatase</fullName>
    </submittedName>
</protein>
<dbReference type="InterPro" id="IPR029052">
    <property type="entry name" value="Metallo-depent_PP-like"/>
</dbReference>
<name>A0A5J5GG87_9RHOB</name>
<reference evidence="2 3" key="1">
    <citation type="submission" date="2019-09" db="EMBL/GenBank/DDBJ databases">
        <authorList>
            <person name="Park J.-S."/>
            <person name="Choi H.-J."/>
        </authorList>
    </citation>
    <scope>NUCLEOTIDE SEQUENCE [LARGE SCALE GENOMIC DNA]</scope>
    <source>
        <strain evidence="2 3">176SS1-4</strain>
    </source>
</reference>
<dbReference type="Proteomes" id="UP000326554">
    <property type="component" value="Unassembled WGS sequence"/>
</dbReference>